<proteinExistence type="predicted"/>
<protein>
    <submittedName>
        <fullName evidence="2">Scaffolding protein</fullName>
    </submittedName>
</protein>
<evidence type="ECO:0000313" key="2">
    <source>
        <dbReference type="EMBL" id="AXN53456.1"/>
    </source>
</evidence>
<organism evidence="2 3">
    <name type="scientific">Gordonia phage Fryberger</name>
    <dbReference type="NCBI Taxonomy" id="2250392"/>
    <lineage>
        <taxon>Viruses</taxon>
        <taxon>Duplodnaviria</taxon>
        <taxon>Heunggongvirae</taxon>
        <taxon>Uroviricota</taxon>
        <taxon>Caudoviricetes</taxon>
        <taxon>Ronaldovirus</taxon>
        <taxon>Ronaldovirus fryberger</taxon>
    </lineage>
</organism>
<dbReference type="Proteomes" id="UP000259952">
    <property type="component" value="Segment"/>
</dbReference>
<feature type="region of interest" description="Disordered" evidence="1">
    <location>
        <begin position="144"/>
        <end position="188"/>
    </location>
</feature>
<keyword evidence="3" id="KW-1185">Reference proteome</keyword>
<name>A0A346FCJ2_9CAUD</name>
<reference evidence="2 3" key="1">
    <citation type="submission" date="2018-06" db="EMBL/GenBank/DDBJ databases">
        <authorList>
            <person name="Searcy Z.E."/>
            <person name="Delesalle V.A."/>
            <person name="Garlena R.A."/>
            <person name="Russell D.A."/>
            <person name="Pope W.H."/>
            <person name="Jacobs-Sera D."/>
            <person name="Hatfull G.F."/>
        </authorList>
    </citation>
    <scope>NUCLEOTIDE SEQUENCE [LARGE SCALE GENOMIC DNA]</scope>
</reference>
<accession>A0A346FCJ2</accession>
<feature type="compositionally biased region" description="Basic and acidic residues" evidence="1">
    <location>
        <begin position="168"/>
        <end position="188"/>
    </location>
</feature>
<dbReference type="RefSeq" id="YP_009807590.1">
    <property type="nucleotide sequence ID" value="NC_048027.1"/>
</dbReference>
<feature type="region of interest" description="Disordered" evidence="1">
    <location>
        <begin position="1"/>
        <end position="21"/>
    </location>
</feature>
<evidence type="ECO:0000313" key="3">
    <source>
        <dbReference type="Proteomes" id="UP000259952"/>
    </source>
</evidence>
<sequence length="188" mass="21377">MPDNENENENGYTPPASQDELDRIIQERVARAKDSALREFAEKYPDLDKLDAYRENSNKLKELEQKGLSAEQLWEQEKNDLLAKLSEKDTTIASVQKELEDERLEKIRSEVALTKNIPATQLRGFSTKEEMEAEADRLIEWAQERASNAESKSKSRSKIRSGAGGGTVDRDKLTPKERAALKLRGELE</sequence>
<dbReference type="GeneID" id="54998471"/>
<dbReference type="KEGG" id="vg:54998471"/>
<dbReference type="EMBL" id="MH479913">
    <property type="protein sequence ID" value="AXN53456.1"/>
    <property type="molecule type" value="Genomic_DNA"/>
</dbReference>
<gene>
    <name evidence="2" type="primary">38</name>
    <name evidence="2" type="ORF">SEA_FRYBERGER_38</name>
</gene>
<evidence type="ECO:0000256" key="1">
    <source>
        <dbReference type="SAM" id="MobiDB-lite"/>
    </source>
</evidence>